<sequence>MNRPSPGTLTYRQHHPDGAPRGRPARDLLARGLGVARLVIVSGALAIATPALPQTFEEAVWANTGLALQYCLTEGAAGATRAAWFRQAGFSERVERSSVNSDTTHIFTAPADTVEVELYYGEMPQHCIVTTRHMGVTQGSALLDGLVPQIFPGFARRVIPGAGADCVTYEDPTNPIGLAIGVNSATDQGCAENGTAVFYSTYRV</sequence>
<dbReference type="RefSeq" id="WP_263844517.1">
    <property type="nucleotide sequence ID" value="NZ_JALIEB010000007.1"/>
</dbReference>
<gene>
    <name evidence="2" type="ORF">MUB52_12200</name>
</gene>
<evidence type="ECO:0000313" key="3">
    <source>
        <dbReference type="Proteomes" id="UP001208690"/>
    </source>
</evidence>
<evidence type="ECO:0000256" key="1">
    <source>
        <dbReference type="SAM" id="MobiDB-lite"/>
    </source>
</evidence>
<dbReference type="EMBL" id="JALIEB010000007">
    <property type="protein sequence ID" value="MCV3272190.1"/>
    <property type="molecule type" value="Genomic_DNA"/>
</dbReference>
<comment type="caution">
    <text evidence="2">The sequence shown here is derived from an EMBL/GenBank/DDBJ whole genome shotgun (WGS) entry which is preliminary data.</text>
</comment>
<evidence type="ECO:0000313" key="2">
    <source>
        <dbReference type="EMBL" id="MCV3272190.1"/>
    </source>
</evidence>
<proteinExistence type="predicted"/>
<protein>
    <submittedName>
        <fullName evidence="2">Uncharacterized protein</fullName>
    </submittedName>
</protein>
<keyword evidence="3" id="KW-1185">Reference proteome</keyword>
<feature type="region of interest" description="Disordered" evidence="1">
    <location>
        <begin position="1"/>
        <end position="23"/>
    </location>
</feature>
<reference evidence="2 3" key="1">
    <citation type="submission" date="2022-04" db="EMBL/GenBank/DDBJ databases">
        <title>Roseobacter sp. WL0113 is a bacterium isolated from neritic sediment.</title>
        <authorList>
            <person name="Wang L."/>
            <person name="He W."/>
            <person name="Zhang D.-F."/>
        </authorList>
    </citation>
    <scope>NUCLEOTIDE SEQUENCE [LARGE SCALE GENOMIC DNA]</scope>
    <source>
        <strain evidence="2 3">WL0113</strain>
    </source>
</reference>
<accession>A0ABT3BF45</accession>
<organism evidence="2 3">
    <name type="scientific">Roseobacter sinensis</name>
    <dbReference type="NCBI Taxonomy" id="2931391"/>
    <lineage>
        <taxon>Bacteria</taxon>
        <taxon>Pseudomonadati</taxon>
        <taxon>Pseudomonadota</taxon>
        <taxon>Alphaproteobacteria</taxon>
        <taxon>Rhodobacterales</taxon>
        <taxon>Roseobacteraceae</taxon>
        <taxon>Roseobacter</taxon>
    </lineage>
</organism>
<dbReference type="Proteomes" id="UP001208690">
    <property type="component" value="Unassembled WGS sequence"/>
</dbReference>
<name>A0ABT3BF45_9RHOB</name>
<feature type="compositionally biased region" description="Polar residues" evidence="1">
    <location>
        <begin position="1"/>
        <end position="11"/>
    </location>
</feature>
<feature type="compositionally biased region" description="Basic and acidic residues" evidence="1">
    <location>
        <begin position="14"/>
        <end position="23"/>
    </location>
</feature>